<dbReference type="AlphaFoldDB" id="A0A1G4AXT3"/>
<feature type="region of interest" description="Disordered" evidence="1">
    <location>
        <begin position="1"/>
        <end position="23"/>
    </location>
</feature>
<dbReference type="Proteomes" id="UP000176998">
    <property type="component" value="Unassembled WGS sequence"/>
</dbReference>
<name>A0A1G4AXT3_9PEZI</name>
<gene>
    <name evidence="2" type="ORF">CORC01_10824</name>
</gene>
<evidence type="ECO:0000313" key="2">
    <source>
        <dbReference type="EMBL" id="OHE93925.1"/>
    </source>
</evidence>
<organism evidence="2 3">
    <name type="scientific">Colletotrichum orchidophilum</name>
    <dbReference type="NCBI Taxonomy" id="1209926"/>
    <lineage>
        <taxon>Eukaryota</taxon>
        <taxon>Fungi</taxon>
        <taxon>Dikarya</taxon>
        <taxon>Ascomycota</taxon>
        <taxon>Pezizomycotina</taxon>
        <taxon>Sordariomycetes</taxon>
        <taxon>Hypocreomycetidae</taxon>
        <taxon>Glomerellales</taxon>
        <taxon>Glomerellaceae</taxon>
        <taxon>Colletotrichum</taxon>
    </lineage>
</organism>
<evidence type="ECO:0000313" key="3">
    <source>
        <dbReference type="Proteomes" id="UP000176998"/>
    </source>
</evidence>
<dbReference type="GeneID" id="34563961"/>
<proteinExistence type="predicted"/>
<evidence type="ECO:0000256" key="1">
    <source>
        <dbReference type="SAM" id="MobiDB-lite"/>
    </source>
</evidence>
<sequence>MAILSQSQHSRASPHSSPILSGAVIGKAPSGRPICGSEAGLDVASLESGINFMNCPSTMRGRRSPTRAGPSSFPDCHGARTQFLTSDKAPSITRGVRDALLTIECNIKLAPSGCTVQGQQCSWVFRLVTYDDAIFAPRAMDIDPARAVNAMLVSVDAGPLSDTEKAACTGGNRWQVDGRSAIGSFHGRKSTHGGRRMRSWQDVALDVAAQDMKSRDAALIGRPRGSTHILNAGRAGDAKTLDEHPTYFTQPDLDAPHKLRVTLQRGPSAIACHSLRLAETAPNLVRRACPDSGSAQNAQSRAPVIRRKPLVFYPRSRRTSSGDATSPLHAFVLSPSHTKKGFEDVDVITMRRLLIYAGL</sequence>
<keyword evidence="3" id="KW-1185">Reference proteome</keyword>
<dbReference type="OrthoDB" id="10651103at2759"/>
<comment type="caution">
    <text evidence="2">The sequence shown here is derived from an EMBL/GenBank/DDBJ whole genome shotgun (WGS) entry which is preliminary data.</text>
</comment>
<feature type="compositionally biased region" description="Polar residues" evidence="1">
    <location>
        <begin position="1"/>
        <end position="19"/>
    </location>
</feature>
<accession>A0A1G4AXT3</accession>
<reference evidence="2 3" key="1">
    <citation type="submission" date="2016-09" db="EMBL/GenBank/DDBJ databases">
        <authorList>
            <person name="Capua I."/>
            <person name="De Benedictis P."/>
            <person name="Joannis T."/>
            <person name="Lombin L.H."/>
            <person name="Cattoli G."/>
        </authorList>
    </citation>
    <scope>NUCLEOTIDE SEQUENCE [LARGE SCALE GENOMIC DNA]</scope>
    <source>
        <strain evidence="2 3">IMI 309357</strain>
    </source>
</reference>
<dbReference type="EMBL" id="MJBS01000110">
    <property type="protein sequence ID" value="OHE93925.1"/>
    <property type="molecule type" value="Genomic_DNA"/>
</dbReference>
<protein>
    <submittedName>
        <fullName evidence="2">Uncharacterized protein</fullName>
    </submittedName>
</protein>
<dbReference type="RefSeq" id="XP_022471089.1">
    <property type="nucleotide sequence ID" value="XM_022622451.1"/>
</dbReference>